<dbReference type="EMBL" id="CASHTH010004314">
    <property type="protein sequence ID" value="CAI8055915.1"/>
    <property type="molecule type" value="Genomic_DNA"/>
</dbReference>
<comment type="similarity">
    <text evidence="2">Belongs to the peptidase C13 family.</text>
</comment>
<dbReference type="InterPro" id="IPR001096">
    <property type="entry name" value="Peptidase_C13"/>
</dbReference>
<dbReference type="PRINTS" id="PR00776">
    <property type="entry name" value="HEMOGLOBNASE"/>
</dbReference>
<keyword evidence="7" id="KW-1185">Reference proteome</keyword>
<evidence type="ECO:0000256" key="3">
    <source>
        <dbReference type="ARBA" id="ARBA00022502"/>
    </source>
</evidence>
<dbReference type="GO" id="GO:0003923">
    <property type="term" value="F:GPI-anchor transamidase activity"/>
    <property type="evidence" value="ECO:0007669"/>
    <property type="project" value="InterPro"/>
</dbReference>
<comment type="pathway">
    <text evidence="1">Glycolipid biosynthesis; glycosylphosphatidylinositol-anchor biosynthesis.</text>
</comment>
<protein>
    <submittedName>
        <fullName evidence="6">GPI-anchor transamidase</fullName>
    </submittedName>
</protein>
<dbReference type="Proteomes" id="UP001174909">
    <property type="component" value="Unassembled WGS sequence"/>
</dbReference>
<accession>A0AA35XKY3</accession>
<gene>
    <name evidence="6" type="ORF">GBAR_LOCUS30479</name>
</gene>
<organism evidence="6 7">
    <name type="scientific">Geodia barretti</name>
    <name type="common">Barrett's horny sponge</name>
    <dbReference type="NCBI Taxonomy" id="519541"/>
    <lineage>
        <taxon>Eukaryota</taxon>
        <taxon>Metazoa</taxon>
        <taxon>Porifera</taxon>
        <taxon>Demospongiae</taxon>
        <taxon>Heteroscleromorpha</taxon>
        <taxon>Tetractinellida</taxon>
        <taxon>Astrophorina</taxon>
        <taxon>Geodiidae</taxon>
        <taxon>Geodia</taxon>
    </lineage>
</organism>
<proteinExistence type="inferred from homology"/>
<evidence type="ECO:0000256" key="2">
    <source>
        <dbReference type="ARBA" id="ARBA00009941"/>
    </source>
</evidence>
<keyword evidence="4 5" id="KW-0732">Signal</keyword>
<evidence type="ECO:0000313" key="7">
    <source>
        <dbReference type="Proteomes" id="UP001174909"/>
    </source>
</evidence>
<feature type="chain" id="PRO_5041366839" evidence="5">
    <location>
        <begin position="21"/>
        <end position="118"/>
    </location>
</feature>
<evidence type="ECO:0000256" key="1">
    <source>
        <dbReference type="ARBA" id="ARBA00004687"/>
    </source>
</evidence>
<dbReference type="Pfam" id="PF01650">
    <property type="entry name" value="Peptidase_C13"/>
    <property type="match status" value="1"/>
</dbReference>
<dbReference type="InterPro" id="IPR028361">
    <property type="entry name" value="GPI_transamidase"/>
</dbReference>
<dbReference type="GO" id="GO:0006506">
    <property type="term" value="P:GPI anchor biosynthetic process"/>
    <property type="evidence" value="ECO:0007669"/>
    <property type="project" value="UniProtKB-KW"/>
</dbReference>
<dbReference type="GO" id="GO:0006508">
    <property type="term" value="P:proteolysis"/>
    <property type="evidence" value="ECO:0007669"/>
    <property type="project" value="InterPro"/>
</dbReference>
<evidence type="ECO:0000256" key="5">
    <source>
        <dbReference type="SAM" id="SignalP"/>
    </source>
</evidence>
<feature type="signal peptide" evidence="5">
    <location>
        <begin position="1"/>
        <end position="20"/>
    </location>
</feature>
<reference evidence="6" key="1">
    <citation type="submission" date="2023-03" db="EMBL/GenBank/DDBJ databases">
        <authorList>
            <person name="Steffen K."/>
            <person name="Cardenas P."/>
        </authorList>
    </citation>
    <scope>NUCLEOTIDE SEQUENCE</scope>
</reference>
<sequence>MARLLHSLAVLVAVLWSVEAAREQQSTHTNNWAVLVTVHKTHEYSSRLSCVFNWHFPLPLVYECNIILMLADDMACNARNPRPATVFNNANQHINVYGDDIEVDYRGYEVTVENFLRV</sequence>
<dbReference type="AlphaFoldDB" id="A0AA35XKY3"/>
<dbReference type="GO" id="GO:0042765">
    <property type="term" value="C:GPI-anchor transamidase complex"/>
    <property type="evidence" value="ECO:0007669"/>
    <property type="project" value="InterPro"/>
</dbReference>
<keyword evidence="3" id="KW-0337">GPI-anchor biosynthesis</keyword>
<dbReference type="PANTHER" id="PTHR48067:SF1">
    <property type="entry name" value="GPI-ANCHOR TRANSAMIDASE"/>
    <property type="match status" value="1"/>
</dbReference>
<dbReference type="PANTHER" id="PTHR48067">
    <property type="entry name" value="GPI-ANCHOR TRANSAMIDASE"/>
    <property type="match status" value="1"/>
</dbReference>
<name>A0AA35XKY3_GEOBA</name>
<comment type="caution">
    <text evidence="6">The sequence shown here is derived from an EMBL/GenBank/DDBJ whole genome shotgun (WGS) entry which is preliminary data.</text>
</comment>
<dbReference type="GO" id="GO:0016255">
    <property type="term" value="P:attachment of GPI anchor to protein"/>
    <property type="evidence" value="ECO:0007669"/>
    <property type="project" value="InterPro"/>
</dbReference>
<evidence type="ECO:0000313" key="6">
    <source>
        <dbReference type="EMBL" id="CAI8055915.1"/>
    </source>
</evidence>
<dbReference type="Gene3D" id="3.40.50.1460">
    <property type="match status" value="1"/>
</dbReference>
<evidence type="ECO:0000256" key="4">
    <source>
        <dbReference type="ARBA" id="ARBA00022729"/>
    </source>
</evidence>